<dbReference type="InterPro" id="IPR011055">
    <property type="entry name" value="Dup_hybrid_motif"/>
</dbReference>
<organism evidence="3 4">
    <name type="scientific">Albidovulum inexpectatum</name>
    <dbReference type="NCBI Taxonomy" id="196587"/>
    <lineage>
        <taxon>Bacteria</taxon>
        <taxon>Pseudomonadati</taxon>
        <taxon>Pseudomonadota</taxon>
        <taxon>Alphaproteobacteria</taxon>
        <taxon>Rhodobacterales</taxon>
        <taxon>Paracoccaceae</taxon>
        <taxon>Albidovulum</taxon>
    </lineage>
</organism>
<dbReference type="Gene3D" id="2.70.70.10">
    <property type="entry name" value="Glucose Permease (Domain IIA)"/>
    <property type="match status" value="1"/>
</dbReference>
<feature type="signal peptide" evidence="2">
    <location>
        <begin position="1"/>
        <end position="22"/>
    </location>
</feature>
<keyword evidence="2" id="KW-0732">Signal</keyword>
<accession>A0A2S5JLQ7</accession>
<evidence type="ECO:0000256" key="2">
    <source>
        <dbReference type="SAM" id="SignalP"/>
    </source>
</evidence>
<evidence type="ECO:0000313" key="3">
    <source>
        <dbReference type="EMBL" id="PPB82424.1"/>
    </source>
</evidence>
<dbReference type="SUPFAM" id="SSF51261">
    <property type="entry name" value="Duplicated hybrid motif"/>
    <property type="match status" value="1"/>
</dbReference>
<dbReference type="AlphaFoldDB" id="A0A2S5JLQ7"/>
<gene>
    <name evidence="3" type="ORF">LV82_00354</name>
</gene>
<feature type="chain" id="PRO_5015391971" evidence="2">
    <location>
        <begin position="23"/>
        <end position="376"/>
    </location>
</feature>
<name>A0A2S5JLQ7_9RHOB</name>
<dbReference type="OrthoDB" id="9809144at2"/>
<dbReference type="RefSeq" id="WP_104068976.1">
    <property type="nucleotide sequence ID" value="NZ_PRDS01000001.1"/>
</dbReference>
<proteinExistence type="predicted"/>
<dbReference type="Proteomes" id="UP000239736">
    <property type="component" value="Unassembled WGS sequence"/>
</dbReference>
<comment type="caution">
    <text evidence="3">The sequence shown here is derived from an EMBL/GenBank/DDBJ whole genome shotgun (WGS) entry which is preliminary data.</text>
</comment>
<evidence type="ECO:0000313" key="4">
    <source>
        <dbReference type="Proteomes" id="UP000239736"/>
    </source>
</evidence>
<keyword evidence="4" id="KW-1185">Reference proteome</keyword>
<sequence length="376" mass="40081">MTRIARLVALILAAVMAAPVAAAQDPAALTAEQAAEDLRAAIAALDQAQGAQDRIQALTRTIRAYEAGLSGLRDALRRTHARERQILAEFDGSRGRLGRVVAAMALMERDDEPVMLLHPDGALATVRAGLMMESVAPVLADQARTIAARLHELKRLRILQQDTADILQRGLEAVQAARASLSQAVQDRTDLPERFLEDPEELTALVNSADSLEMLADGIAELETDIGAPMGDFESARGTLPMPVRGRILRHAGEADAAGVVRPGIVVETDPGALVTLPWDAVVRYAGPLLDYENVMIVEPAPGYLLILAGLGQVFGRVGDVLEAGMPVGFMPGQDAASPAGAKAASVWTTETLYIELRQGDTPIDPAAWFAETREE</sequence>
<keyword evidence="1" id="KW-0175">Coiled coil</keyword>
<protein>
    <submittedName>
        <fullName evidence="3">Septal ring factor EnvC (AmiA/AmiB activator)</fullName>
    </submittedName>
</protein>
<reference evidence="3 4" key="1">
    <citation type="submission" date="2018-01" db="EMBL/GenBank/DDBJ databases">
        <title>Genomic Encyclopedia of Archaeal and Bacterial Type Strains, Phase II (KMG-II): from individual species to whole genera.</title>
        <authorList>
            <person name="Goeker M."/>
        </authorList>
    </citation>
    <scope>NUCLEOTIDE SEQUENCE [LARGE SCALE GENOMIC DNA]</scope>
    <source>
        <strain evidence="3 4">DSM 12048</strain>
    </source>
</reference>
<evidence type="ECO:0000256" key="1">
    <source>
        <dbReference type="SAM" id="Coils"/>
    </source>
</evidence>
<dbReference type="EMBL" id="PRDS01000001">
    <property type="protein sequence ID" value="PPB82424.1"/>
    <property type="molecule type" value="Genomic_DNA"/>
</dbReference>
<feature type="coiled-coil region" evidence="1">
    <location>
        <begin position="28"/>
        <end position="68"/>
    </location>
</feature>